<gene>
    <name evidence="9" type="primary">SFXN1</name>
    <name evidence="9" type="ORF">E2C01_053775</name>
</gene>
<dbReference type="AlphaFoldDB" id="A0A5B7GRE1"/>
<evidence type="ECO:0000313" key="9">
    <source>
        <dbReference type="EMBL" id="MPC59747.1"/>
    </source>
</evidence>
<evidence type="ECO:0000256" key="3">
    <source>
        <dbReference type="ARBA" id="ARBA00022448"/>
    </source>
</evidence>
<dbReference type="OrthoDB" id="6608471at2759"/>
<keyword evidence="10" id="KW-1185">Reference proteome</keyword>
<dbReference type="GO" id="GO:0005743">
    <property type="term" value="C:mitochondrial inner membrane"/>
    <property type="evidence" value="ECO:0007669"/>
    <property type="project" value="TreeGrafter"/>
</dbReference>
<evidence type="ECO:0000256" key="8">
    <source>
        <dbReference type="ARBA" id="ARBA00023136"/>
    </source>
</evidence>
<dbReference type="GO" id="GO:0140300">
    <property type="term" value="P:serine import into mitochondrion"/>
    <property type="evidence" value="ECO:0007669"/>
    <property type="project" value="TreeGrafter"/>
</dbReference>
<comment type="caution">
    <text evidence="9">The sequence shown here is derived from an EMBL/GenBank/DDBJ whole genome shotgun (WGS) entry which is preliminary data.</text>
</comment>
<dbReference type="InterPro" id="IPR004686">
    <property type="entry name" value="Mtc"/>
</dbReference>
<organism evidence="9 10">
    <name type="scientific">Portunus trituberculatus</name>
    <name type="common">Swimming crab</name>
    <name type="synonym">Neptunus trituberculatus</name>
    <dbReference type="NCBI Taxonomy" id="210409"/>
    <lineage>
        <taxon>Eukaryota</taxon>
        <taxon>Metazoa</taxon>
        <taxon>Ecdysozoa</taxon>
        <taxon>Arthropoda</taxon>
        <taxon>Crustacea</taxon>
        <taxon>Multicrustacea</taxon>
        <taxon>Malacostraca</taxon>
        <taxon>Eumalacostraca</taxon>
        <taxon>Eucarida</taxon>
        <taxon>Decapoda</taxon>
        <taxon>Pleocyemata</taxon>
        <taxon>Brachyura</taxon>
        <taxon>Eubrachyura</taxon>
        <taxon>Portunoidea</taxon>
        <taxon>Portunidae</taxon>
        <taxon>Portuninae</taxon>
        <taxon>Portunus</taxon>
    </lineage>
</organism>
<evidence type="ECO:0000256" key="7">
    <source>
        <dbReference type="ARBA" id="ARBA00023128"/>
    </source>
</evidence>
<evidence type="ECO:0000256" key="4">
    <source>
        <dbReference type="ARBA" id="ARBA00022692"/>
    </source>
</evidence>
<dbReference type="PANTHER" id="PTHR11153">
    <property type="entry name" value="SIDEROFLEXIN"/>
    <property type="match status" value="1"/>
</dbReference>
<evidence type="ECO:0000256" key="1">
    <source>
        <dbReference type="ARBA" id="ARBA00004225"/>
    </source>
</evidence>
<keyword evidence="8" id="KW-0472">Membrane</keyword>
<accession>A0A5B7GRE1</accession>
<dbReference type="Pfam" id="PF03820">
    <property type="entry name" value="SFXNs"/>
    <property type="match status" value="2"/>
</dbReference>
<reference evidence="9 10" key="1">
    <citation type="submission" date="2019-05" db="EMBL/GenBank/DDBJ databases">
        <title>Another draft genome of Portunus trituberculatus and its Hox gene families provides insights of decapod evolution.</title>
        <authorList>
            <person name="Jeong J.-H."/>
            <person name="Song I."/>
            <person name="Kim S."/>
            <person name="Choi T."/>
            <person name="Kim D."/>
            <person name="Ryu S."/>
            <person name="Kim W."/>
        </authorList>
    </citation>
    <scope>NUCLEOTIDE SEQUENCE [LARGE SCALE GENOMIC DNA]</scope>
    <source>
        <tissue evidence="9">Muscle</tissue>
    </source>
</reference>
<dbReference type="PANTHER" id="PTHR11153:SF8">
    <property type="entry name" value="SIDEROFLEXIN-1"/>
    <property type="match status" value="1"/>
</dbReference>
<evidence type="ECO:0000256" key="2">
    <source>
        <dbReference type="ARBA" id="ARBA00005974"/>
    </source>
</evidence>
<name>A0A5B7GRE1_PORTR</name>
<comment type="similarity">
    <text evidence="2">Belongs to the sideroflexin family.</text>
</comment>
<keyword evidence="6" id="KW-1133">Transmembrane helix</keyword>
<keyword evidence="3" id="KW-0813">Transport</keyword>
<keyword evidence="7" id="KW-0496">Mitochondrion</keyword>
<dbReference type="GO" id="GO:0015075">
    <property type="term" value="F:monoatomic ion transmembrane transporter activity"/>
    <property type="evidence" value="ECO:0007669"/>
    <property type="project" value="InterPro"/>
</dbReference>
<comment type="subcellular location">
    <subcellularLocation>
        <location evidence="1">Mitochondrion membrane</location>
        <topology evidence="1">Multi-pass membrane protein</topology>
    </subcellularLocation>
</comment>
<keyword evidence="4" id="KW-0812">Transmembrane</keyword>
<proteinExistence type="inferred from homology"/>
<evidence type="ECO:0000256" key="5">
    <source>
        <dbReference type="ARBA" id="ARBA00022970"/>
    </source>
</evidence>
<evidence type="ECO:0000313" key="10">
    <source>
        <dbReference type="Proteomes" id="UP000324222"/>
    </source>
</evidence>
<dbReference type="EMBL" id="VSRR010016834">
    <property type="protein sequence ID" value="MPC59747.1"/>
    <property type="molecule type" value="Genomic_DNA"/>
</dbReference>
<sequence length="106" mass="11431">MCALPHRELQDGVTLLDKNGNKVGESKTAAKWGIAAVCVSRILMASPGMEWRETGVMLLDQENNTVGYSKKAARRGVTMVVLSRILMAVPSCGKTSTQAMCDVFAE</sequence>
<protein>
    <submittedName>
        <fullName evidence="9">Sideroflexin-1</fullName>
    </submittedName>
</protein>
<dbReference type="Proteomes" id="UP000324222">
    <property type="component" value="Unassembled WGS sequence"/>
</dbReference>
<keyword evidence="5" id="KW-0029">Amino-acid transport</keyword>
<evidence type="ECO:0000256" key="6">
    <source>
        <dbReference type="ARBA" id="ARBA00022989"/>
    </source>
</evidence>